<dbReference type="EMBL" id="JAENHL010000007">
    <property type="protein sequence ID" value="MBK1868052.1"/>
    <property type="molecule type" value="Genomic_DNA"/>
</dbReference>
<keyword evidence="2" id="KW-1185">Reference proteome</keyword>
<evidence type="ECO:0000313" key="2">
    <source>
        <dbReference type="Proteomes" id="UP000616151"/>
    </source>
</evidence>
<comment type="caution">
    <text evidence="1">The sequence shown here is derived from an EMBL/GenBank/DDBJ whole genome shotgun (WGS) entry which is preliminary data.</text>
</comment>
<organism evidence="1 2">
    <name type="scientific">Taklimakanibacter albus</name>
    <dbReference type="NCBI Taxonomy" id="2800327"/>
    <lineage>
        <taxon>Bacteria</taxon>
        <taxon>Pseudomonadati</taxon>
        <taxon>Pseudomonadota</taxon>
        <taxon>Alphaproteobacteria</taxon>
        <taxon>Hyphomicrobiales</taxon>
        <taxon>Aestuariivirgaceae</taxon>
        <taxon>Taklimakanibacter</taxon>
    </lineage>
</organism>
<reference evidence="1" key="1">
    <citation type="submission" date="2021-01" db="EMBL/GenBank/DDBJ databases">
        <authorList>
            <person name="Sun Q."/>
        </authorList>
    </citation>
    <scope>NUCLEOTIDE SEQUENCE</scope>
    <source>
        <strain evidence="1">YIM B02566</strain>
    </source>
</reference>
<name>A0ACC5R643_9HYPH</name>
<evidence type="ECO:0000313" key="1">
    <source>
        <dbReference type="EMBL" id="MBK1868052.1"/>
    </source>
</evidence>
<accession>A0ACC5R643</accession>
<proteinExistence type="predicted"/>
<sequence length="129" mass="13578">MFLSRFAPQLLSVLRIIAALLFFAHGSAKFFGFPAVEGMYGIPVGSPGGIAGILEIVGGALLVIGLFSRLTAFILSGLMAVAYFMVHAPQNFHPILNSGELAIMFSFVFLYIAAAGPGPWSVDASRGKA</sequence>
<protein>
    <submittedName>
        <fullName evidence="1">DoxX family protein</fullName>
    </submittedName>
</protein>
<dbReference type="Proteomes" id="UP000616151">
    <property type="component" value="Unassembled WGS sequence"/>
</dbReference>
<gene>
    <name evidence="1" type="ORF">JHL16_16965</name>
</gene>